<dbReference type="GO" id="GO:0005737">
    <property type="term" value="C:cytoplasm"/>
    <property type="evidence" value="ECO:0007669"/>
    <property type="project" value="UniProtKB-SubCell"/>
</dbReference>
<dbReference type="STRING" id="571913.VV02_19725"/>
<evidence type="ECO:0000259" key="14">
    <source>
        <dbReference type="Pfam" id="PF00890"/>
    </source>
</evidence>
<reference evidence="16 17" key="1">
    <citation type="submission" date="2015-03" db="EMBL/GenBank/DDBJ databases">
        <title>Luteipulveratus halotolerans sp. nov., a novel actinobacterium (Dermacoccaceae) from Sarawak, Malaysia.</title>
        <authorList>
            <person name="Juboi H."/>
            <person name="Basik A."/>
            <person name="Shamsul S.S."/>
            <person name="Arnold P."/>
            <person name="Schmitt E.K."/>
            <person name="Sanglier J.-J."/>
            <person name="Yeo T."/>
        </authorList>
    </citation>
    <scope>NUCLEOTIDE SEQUENCE [LARGE SCALE GENOMIC DNA]</scope>
    <source>
        <strain evidence="16 17">MN07-A0370</strain>
    </source>
</reference>
<evidence type="ECO:0000256" key="9">
    <source>
        <dbReference type="ARBA" id="ARBA00023002"/>
    </source>
</evidence>
<dbReference type="GO" id="GO:0033765">
    <property type="term" value="F:steroid dehydrogenase activity, acting on the CH-CH group of donors"/>
    <property type="evidence" value="ECO:0007669"/>
    <property type="project" value="UniProtKB-ARBA"/>
</dbReference>
<gene>
    <name evidence="16" type="ORF">VV02_19725</name>
</gene>
<comment type="cofactor">
    <cofactor evidence="1 13">
        <name>FAD</name>
        <dbReference type="ChEBI" id="CHEBI:57692"/>
    </cofactor>
</comment>
<dbReference type="UniPathway" id="UPA00253">
    <property type="reaction ID" value="UER00326"/>
</dbReference>
<evidence type="ECO:0000256" key="11">
    <source>
        <dbReference type="ARBA" id="ARBA00048305"/>
    </source>
</evidence>
<dbReference type="InterPro" id="IPR003953">
    <property type="entry name" value="FAD-dep_OxRdtase_2_FAD-bd"/>
</dbReference>
<keyword evidence="9 13" id="KW-0560">Oxidoreductase</keyword>
<evidence type="ECO:0000256" key="13">
    <source>
        <dbReference type="RuleBase" id="RU362049"/>
    </source>
</evidence>
<dbReference type="Gene3D" id="1.20.58.100">
    <property type="entry name" value="Fumarate reductase/succinate dehydrogenase flavoprotein-like, C-terminal domain"/>
    <property type="match status" value="1"/>
</dbReference>
<comment type="function">
    <text evidence="10">Catalyzes the oxidation of L-aspartate to iminoaspartate, the first step in the de novo biosynthesis of NAD(+).</text>
</comment>
<dbReference type="InterPro" id="IPR015939">
    <property type="entry name" value="Fum_Rdtase/Succ_DH_flav-like_C"/>
</dbReference>
<evidence type="ECO:0000256" key="5">
    <source>
        <dbReference type="ARBA" id="ARBA00021901"/>
    </source>
</evidence>
<dbReference type="OrthoDB" id="9805351at2"/>
<evidence type="ECO:0000256" key="2">
    <source>
        <dbReference type="ARBA" id="ARBA00004950"/>
    </source>
</evidence>
<keyword evidence="7 13" id="KW-0662">Pyridine nucleotide biosynthesis</keyword>
<evidence type="ECO:0000259" key="15">
    <source>
        <dbReference type="Pfam" id="PF02910"/>
    </source>
</evidence>
<dbReference type="KEGG" id="lmoi:VV02_19725"/>
<evidence type="ECO:0000256" key="8">
    <source>
        <dbReference type="ARBA" id="ARBA00022827"/>
    </source>
</evidence>
<keyword evidence="6 13" id="KW-0285">Flavoprotein</keyword>
<accession>A0A0K1JLG1</accession>
<evidence type="ECO:0000256" key="6">
    <source>
        <dbReference type="ARBA" id="ARBA00022630"/>
    </source>
</evidence>
<comment type="subcellular location">
    <subcellularLocation>
        <location evidence="13">Cytoplasm</location>
    </subcellularLocation>
</comment>
<comment type="pathway">
    <text evidence="2 13">Cofactor biosynthesis; NAD(+) biosynthesis; iminoaspartate from L-aspartate (oxidase route): step 1/1.</text>
</comment>
<name>A0A0K1JLG1_9MICO</name>
<feature type="domain" description="Fumarate reductase/succinate dehydrogenase flavoprotein-like C-terminal" evidence="15">
    <location>
        <begin position="413"/>
        <end position="490"/>
    </location>
</feature>
<evidence type="ECO:0000313" key="16">
    <source>
        <dbReference type="EMBL" id="AKU17551.1"/>
    </source>
</evidence>
<sequence length="503" mass="52587">MSSIIIIGSGVAGMTAALEAAPGHDVTLITKADLDESNTRYAQGGVAVVSTPDDSVESHVQDTLTAGAGLSDIDTATVLCAGGPEAVQRLIDRGVEFDRDQTGGLAHGLEAAHAHARILHAGGDATGAAIAYALIDRLRDSGVRVLTNTTVTELVRTGDAVTGVRLLGGEDLSADAVVLATGGAGQLYPFTTNPDVATGDGVALALRAGAVASDLELYQFHPTSLDTPDSFLISEAVRGEGAVLIDADGNRFMTEVHPDAELAPRDVVARGIAAQMAKQPGTPVRLDATAKGAAFLAKRFPTIDAACRARGFEWDTTPIPVTPAAHYYMGGVRTDSWGRTSLSGLYAVGEAACNGLHGANRLASNSLLEGAVYGIRCVQAIEQQQPADAPDPTWSEPIETDLRDLPDATSFTRDELQHLMWDAAGLVRDEQGLRAAAQTLRSWRTPEVTDAKSAEDANLLLLARALVTGALARRESRGGHYRSDLPESVDPALHSSMKVAQHA</sequence>
<dbReference type="AlphaFoldDB" id="A0A0K1JLG1"/>
<keyword evidence="17" id="KW-1185">Reference proteome</keyword>
<evidence type="ECO:0000256" key="1">
    <source>
        <dbReference type="ARBA" id="ARBA00001974"/>
    </source>
</evidence>
<dbReference type="Pfam" id="PF02910">
    <property type="entry name" value="Succ_DH_flav_C"/>
    <property type="match status" value="1"/>
</dbReference>
<dbReference type="FunFam" id="3.90.700.10:FF:000002">
    <property type="entry name" value="L-aspartate oxidase"/>
    <property type="match status" value="1"/>
</dbReference>
<dbReference type="Gene3D" id="3.50.50.60">
    <property type="entry name" value="FAD/NAD(P)-binding domain"/>
    <property type="match status" value="1"/>
</dbReference>
<organism evidence="16 17">
    <name type="scientific">Luteipulveratus mongoliensis</name>
    <dbReference type="NCBI Taxonomy" id="571913"/>
    <lineage>
        <taxon>Bacteria</taxon>
        <taxon>Bacillati</taxon>
        <taxon>Actinomycetota</taxon>
        <taxon>Actinomycetes</taxon>
        <taxon>Micrococcales</taxon>
        <taxon>Dermacoccaceae</taxon>
        <taxon>Luteipulveratus</taxon>
    </lineage>
</organism>
<comment type="catalytic activity">
    <reaction evidence="11">
        <text>L-aspartate + O2 = iminosuccinate + H2O2</text>
        <dbReference type="Rhea" id="RHEA:25876"/>
        <dbReference type="ChEBI" id="CHEBI:15379"/>
        <dbReference type="ChEBI" id="CHEBI:16240"/>
        <dbReference type="ChEBI" id="CHEBI:29991"/>
        <dbReference type="ChEBI" id="CHEBI:77875"/>
        <dbReference type="EC" id="1.4.3.16"/>
    </reaction>
    <physiologicalReaction direction="left-to-right" evidence="11">
        <dbReference type="Rhea" id="RHEA:25877"/>
    </physiologicalReaction>
</comment>
<evidence type="ECO:0000256" key="12">
    <source>
        <dbReference type="NCBIfam" id="TIGR00551"/>
    </source>
</evidence>
<evidence type="ECO:0000313" key="17">
    <source>
        <dbReference type="Proteomes" id="UP000066480"/>
    </source>
</evidence>
<dbReference type="RefSeq" id="WP_052594286.1">
    <property type="nucleotide sequence ID" value="NZ_CP011112.1"/>
</dbReference>
<evidence type="ECO:0000256" key="3">
    <source>
        <dbReference type="ARBA" id="ARBA00008562"/>
    </source>
</evidence>
<feature type="domain" description="FAD-dependent oxidoreductase 2 FAD-binding" evidence="14">
    <location>
        <begin position="4"/>
        <end position="367"/>
    </location>
</feature>
<evidence type="ECO:0000256" key="4">
    <source>
        <dbReference type="ARBA" id="ARBA00012173"/>
    </source>
</evidence>
<evidence type="ECO:0000256" key="7">
    <source>
        <dbReference type="ARBA" id="ARBA00022642"/>
    </source>
</evidence>
<evidence type="ECO:0000256" key="10">
    <source>
        <dbReference type="ARBA" id="ARBA00029426"/>
    </source>
</evidence>
<dbReference type="Pfam" id="PF00890">
    <property type="entry name" value="FAD_binding_2"/>
    <property type="match status" value="1"/>
</dbReference>
<dbReference type="InterPro" id="IPR037099">
    <property type="entry name" value="Fum_R/Succ_DH_flav-like_C_sf"/>
</dbReference>
<dbReference type="PATRIC" id="fig|571913.6.peg.3992"/>
<dbReference type="EMBL" id="CP011112">
    <property type="protein sequence ID" value="AKU17551.1"/>
    <property type="molecule type" value="Genomic_DNA"/>
</dbReference>
<protein>
    <recommendedName>
        <fullName evidence="5 12">L-aspartate oxidase</fullName>
        <ecNumber evidence="4 12">1.4.3.16</ecNumber>
    </recommendedName>
</protein>
<dbReference type="Proteomes" id="UP000066480">
    <property type="component" value="Chromosome"/>
</dbReference>
<dbReference type="SUPFAM" id="SSF46977">
    <property type="entry name" value="Succinate dehydrogenase/fumarate reductase flavoprotein C-terminal domain"/>
    <property type="match status" value="1"/>
</dbReference>
<proteinExistence type="inferred from homology"/>
<dbReference type="PRINTS" id="PR00368">
    <property type="entry name" value="FADPNR"/>
</dbReference>
<dbReference type="GO" id="GO:0034628">
    <property type="term" value="P:'de novo' NAD+ biosynthetic process from L-aspartate"/>
    <property type="evidence" value="ECO:0007669"/>
    <property type="project" value="TreeGrafter"/>
</dbReference>
<keyword evidence="8 13" id="KW-0274">FAD</keyword>
<dbReference type="Gene3D" id="3.90.700.10">
    <property type="entry name" value="Succinate dehydrogenase/fumarate reductase flavoprotein, catalytic domain"/>
    <property type="match status" value="1"/>
</dbReference>
<dbReference type="PANTHER" id="PTHR42716:SF2">
    <property type="entry name" value="L-ASPARTATE OXIDASE, CHLOROPLASTIC"/>
    <property type="match status" value="1"/>
</dbReference>
<comment type="similarity">
    <text evidence="3 13">Belongs to the FAD-dependent oxidoreductase 2 family. NadB subfamily.</text>
</comment>
<dbReference type="NCBIfam" id="TIGR00551">
    <property type="entry name" value="nadB"/>
    <property type="match status" value="1"/>
</dbReference>
<dbReference type="PANTHER" id="PTHR42716">
    <property type="entry name" value="L-ASPARTATE OXIDASE"/>
    <property type="match status" value="1"/>
</dbReference>
<dbReference type="InterPro" id="IPR036188">
    <property type="entry name" value="FAD/NAD-bd_sf"/>
</dbReference>
<dbReference type="InterPro" id="IPR027477">
    <property type="entry name" value="Succ_DH/fumarate_Rdtase_cat_sf"/>
</dbReference>
<dbReference type="EC" id="1.4.3.16" evidence="4 12"/>
<dbReference type="GO" id="GO:0008734">
    <property type="term" value="F:L-aspartate oxidase activity"/>
    <property type="evidence" value="ECO:0007669"/>
    <property type="project" value="UniProtKB-UniRule"/>
</dbReference>
<dbReference type="SUPFAM" id="SSF51905">
    <property type="entry name" value="FAD/NAD(P)-binding domain"/>
    <property type="match status" value="1"/>
</dbReference>
<dbReference type="InterPro" id="IPR005288">
    <property type="entry name" value="NadB"/>
</dbReference>
<dbReference type="SUPFAM" id="SSF56425">
    <property type="entry name" value="Succinate dehydrogenase/fumarate reductase flavoprotein, catalytic domain"/>
    <property type="match status" value="1"/>
</dbReference>